<reference evidence="4" key="1">
    <citation type="submission" date="2019-04" db="EMBL/GenBank/DDBJ databases">
        <title>Nocardioides xinjiangensis sp. nov.</title>
        <authorList>
            <person name="Liu S."/>
        </authorList>
    </citation>
    <scope>NUCLEOTIDE SEQUENCE [LARGE SCALE GENOMIC DNA]</scope>
    <source>
        <strain evidence="4">18</strain>
    </source>
</reference>
<evidence type="ECO:0000256" key="1">
    <source>
        <dbReference type="SAM" id="MobiDB-lite"/>
    </source>
</evidence>
<reference evidence="3 4" key="2">
    <citation type="submission" date="2019-05" db="EMBL/GenBank/DDBJ databases">
        <title>Glycomyces buryatensis sp. nov.</title>
        <authorList>
            <person name="Nikitina E."/>
        </authorList>
    </citation>
    <scope>NUCLEOTIDE SEQUENCE [LARGE SCALE GENOMIC DNA]</scope>
    <source>
        <strain evidence="3 4">18</strain>
    </source>
</reference>
<dbReference type="RefSeq" id="WP_136536062.1">
    <property type="nucleotide sequence ID" value="NZ_STGY01000067.1"/>
</dbReference>
<dbReference type="AlphaFoldDB" id="A0A4S8QBQ2"/>
<accession>A0A4S8QBQ2</accession>
<keyword evidence="2" id="KW-1133">Transmembrane helix</keyword>
<evidence type="ECO:0000313" key="3">
    <source>
        <dbReference type="EMBL" id="THV38479.1"/>
    </source>
</evidence>
<gene>
    <name evidence="3" type="ORF">FAB82_18710</name>
</gene>
<evidence type="ECO:0000313" key="4">
    <source>
        <dbReference type="Proteomes" id="UP000308760"/>
    </source>
</evidence>
<proteinExistence type="predicted"/>
<protein>
    <recommendedName>
        <fullName evidence="5">Septum formation initiator family protein</fullName>
    </recommendedName>
</protein>
<dbReference type="OrthoDB" id="5194106at2"/>
<keyword evidence="2" id="KW-0472">Membrane</keyword>
<evidence type="ECO:0000256" key="2">
    <source>
        <dbReference type="SAM" id="Phobius"/>
    </source>
</evidence>
<keyword evidence="2" id="KW-0812">Transmembrane</keyword>
<keyword evidence="4" id="KW-1185">Reference proteome</keyword>
<feature type="region of interest" description="Disordered" evidence="1">
    <location>
        <begin position="73"/>
        <end position="96"/>
    </location>
</feature>
<sequence>MSNAPYRRPQADAEEIIKAARRRARAASSRRRTLVGEAAEAPVVDGSLAVQPETVPVETPVEAPLHERPTEVITPAPEPATRTRVAPSPRTEAAPEPVEVPRPAFVGGIIALVVAGIVGLLLLNTVINEDAYHLQDLRSQAQDLDQSEQELDSELAELRSPNNLEVRASNFGMVRPDKVTFLYLPDGETVEVPWSEE</sequence>
<organism evidence="3 4">
    <name type="scientific">Glycomyces buryatensis</name>
    <dbReference type="NCBI Taxonomy" id="2570927"/>
    <lineage>
        <taxon>Bacteria</taxon>
        <taxon>Bacillati</taxon>
        <taxon>Actinomycetota</taxon>
        <taxon>Actinomycetes</taxon>
        <taxon>Glycomycetales</taxon>
        <taxon>Glycomycetaceae</taxon>
        <taxon>Glycomyces</taxon>
    </lineage>
</organism>
<name>A0A4S8QBQ2_9ACTN</name>
<evidence type="ECO:0008006" key="5">
    <source>
        <dbReference type="Google" id="ProtNLM"/>
    </source>
</evidence>
<comment type="caution">
    <text evidence="3">The sequence shown here is derived from an EMBL/GenBank/DDBJ whole genome shotgun (WGS) entry which is preliminary data.</text>
</comment>
<dbReference type="Proteomes" id="UP000308760">
    <property type="component" value="Unassembled WGS sequence"/>
</dbReference>
<feature type="transmembrane region" description="Helical" evidence="2">
    <location>
        <begin position="104"/>
        <end position="123"/>
    </location>
</feature>
<dbReference type="EMBL" id="STGY01000067">
    <property type="protein sequence ID" value="THV38479.1"/>
    <property type="molecule type" value="Genomic_DNA"/>
</dbReference>